<gene>
    <name evidence="2" type="ORF">KDL28_14270</name>
</gene>
<organism evidence="2 3">
    <name type="scientific">Pseudonocardia humida</name>
    <dbReference type="NCBI Taxonomy" id="2800819"/>
    <lineage>
        <taxon>Bacteria</taxon>
        <taxon>Bacillati</taxon>
        <taxon>Actinomycetota</taxon>
        <taxon>Actinomycetes</taxon>
        <taxon>Pseudonocardiales</taxon>
        <taxon>Pseudonocardiaceae</taxon>
        <taxon>Pseudonocardia</taxon>
    </lineage>
</organism>
<name>A0ABT0ZZP1_9PSEU</name>
<evidence type="ECO:0000256" key="1">
    <source>
        <dbReference type="SAM" id="MobiDB-lite"/>
    </source>
</evidence>
<dbReference type="EMBL" id="JAGSOV010000033">
    <property type="protein sequence ID" value="MCO1656222.1"/>
    <property type="molecule type" value="Genomic_DNA"/>
</dbReference>
<evidence type="ECO:0000313" key="3">
    <source>
        <dbReference type="Proteomes" id="UP001165283"/>
    </source>
</evidence>
<comment type="caution">
    <text evidence="2">The sequence shown here is derived from an EMBL/GenBank/DDBJ whole genome shotgun (WGS) entry which is preliminary data.</text>
</comment>
<sequence length="66" mass="7316">MPTMMIHSFVTADLAAERTRTLRAEADAHRLARAALRGRAAAGAAEGTEHPRRWTRPWGRPDVRPA</sequence>
<dbReference type="Proteomes" id="UP001165283">
    <property type="component" value="Unassembled WGS sequence"/>
</dbReference>
<proteinExistence type="predicted"/>
<reference evidence="2" key="1">
    <citation type="submission" date="2021-04" db="EMBL/GenBank/DDBJ databases">
        <title>Pseudonocardia sp. nov., isolated from sandy soil of mangrove forest.</title>
        <authorList>
            <person name="Zan Z."/>
            <person name="Huang R."/>
            <person name="Liu W."/>
        </authorList>
    </citation>
    <scope>NUCLEOTIDE SEQUENCE</scope>
    <source>
        <strain evidence="2">S2-4</strain>
    </source>
</reference>
<evidence type="ECO:0000313" key="2">
    <source>
        <dbReference type="EMBL" id="MCO1656222.1"/>
    </source>
</evidence>
<protein>
    <recommendedName>
        <fullName evidence="4">Acyl-CoA carboxylase epsilon subunit-like protein</fullName>
    </recommendedName>
</protein>
<accession>A0ABT0ZZP1</accession>
<keyword evidence="3" id="KW-1185">Reference proteome</keyword>
<feature type="region of interest" description="Disordered" evidence="1">
    <location>
        <begin position="38"/>
        <end position="66"/>
    </location>
</feature>
<evidence type="ECO:0008006" key="4">
    <source>
        <dbReference type="Google" id="ProtNLM"/>
    </source>
</evidence>